<accession>A0A7R9PUP3</accession>
<proteinExistence type="predicted"/>
<dbReference type="OrthoDB" id="6501755at2759"/>
<sequence length="374" mass="37553">RYSKYRACISGLHAGLRIAMERERCPAKSYTSRVIRAYGDKAVGSPLRSLCGTAADGKSRCPSNRRKSGILCQNIFGGSGGGLPSLGKLPGVGQCDAIVTAGVFNCMENYLPRNILSGFTGGSGGSGGNTDICCRYSKYRACISGLNAGLRIAMEQERCPSKSYTSRVIRAYGDSVIGAPLKSVCGTAADGKSRCPPNRTSKPKKRKTGAKPKPSAGSRRNGGGIDSQFPVNQFNPLGGQDLLGGGNPLGGIGSVFQRGTGTLGQGATSLFNQGAGAVGGATNPLANPLGNPLGHLGGMFQSGVDKVGQGASSIFGGVLGGGGGKRGSANAGNPITDLFKQGSDTLAQGASTILGGGGGLFGGGQGFGAGLPPL</sequence>
<gene>
    <name evidence="2" type="ORF">OSB1V03_LOCUS1792</name>
</gene>
<keyword evidence="3" id="KW-1185">Reference proteome</keyword>
<evidence type="ECO:0000313" key="2">
    <source>
        <dbReference type="EMBL" id="CAD7621320.1"/>
    </source>
</evidence>
<organism evidence="2">
    <name type="scientific">Medioppia subpectinata</name>
    <dbReference type="NCBI Taxonomy" id="1979941"/>
    <lineage>
        <taxon>Eukaryota</taxon>
        <taxon>Metazoa</taxon>
        <taxon>Ecdysozoa</taxon>
        <taxon>Arthropoda</taxon>
        <taxon>Chelicerata</taxon>
        <taxon>Arachnida</taxon>
        <taxon>Acari</taxon>
        <taxon>Acariformes</taxon>
        <taxon>Sarcoptiformes</taxon>
        <taxon>Oribatida</taxon>
        <taxon>Brachypylina</taxon>
        <taxon>Oppioidea</taxon>
        <taxon>Oppiidae</taxon>
        <taxon>Medioppia</taxon>
    </lineage>
</organism>
<protein>
    <submittedName>
        <fullName evidence="2">Uncharacterized protein</fullName>
    </submittedName>
</protein>
<dbReference type="Proteomes" id="UP000759131">
    <property type="component" value="Unassembled WGS sequence"/>
</dbReference>
<evidence type="ECO:0000313" key="3">
    <source>
        <dbReference type="Proteomes" id="UP000759131"/>
    </source>
</evidence>
<name>A0A7R9PUP3_9ACAR</name>
<feature type="compositionally biased region" description="Basic residues" evidence="1">
    <location>
        <begin position="201"/>
        <end position="210"/>
    </location>
</feature>
<reference evidence="2" key="1">
    <citation type="submission" date="2020-11" db="EMBL/GenBank/DDBJ databases">
        <authorList>
            <person name="Tran Van P."/>
        </authorList>
    </citation>
    <scope>NUCLEOTIDE SEQUENCE</scope>
</reference>
<dbReference type="AlphaFoldDB" id="A0A7R9PUP3"/>
<evidence type="ECO:0000256" key="1">
    <source>
        <dbReference type="SAM" id="MobiDB-lite"/>
    </source>
</evidence>
<dbReference type="EMBL" id="OC855143">
    <property type="protein sequence ID" value="CAD7621320.1"/>
    <property type="molecule type" value="Genomic_DNA"/>
</dbReference>
<dbReference type="EMBL" id="CAJPIZ010000568">
    <property type="protein sequence ID" value="CAG2101750.1"/>
    <property type="molecule type" value="Genomic_DNA"/>
</dbReference>
<feature type="non-terminal residue" evidence="2">
    <location>
        <position position="1"/>
    </location>
</feature>
<feature type="region of interest" description="Disordered" evidence="1">
    <location>
        <begin position="187"/>
        <end position="231"/>
    </location>
</feature>